<dbReference type="AlphaFoldDB" id="A0A2R5F6Q7"/>
<protein>
    <recommendedName>
        <fullName evidence="8">Peptidoglycan-associated lipoprotein</fullName>
        <shortName evidence="8">PAL</shortName>
    </recommendedName>
</protein>
<dbReference type="PROSITE" id="PS51123">
    <property type="entry name" value="OMPA_2"/>
    <property type="match status" value="1"/>
</dbReference>
<dbReference type="HAMAP" id="MF_02204">
    <property type="entry name" value="Pal"/>
    <property type="match status" value="1"/>
</dbReference>
<evidence type="ECO:0000256" key="4">
    <source>
        <dbReference type="ARBA" id="ARBA00023139"/>
    </source>
</evidence>
<accession>A0A2R5F6Q7</accession>
<keyword evidence="2 8" id="KW-0732">Signal</keyword>
<dbReference type="PRINTS" id="PR01021">
    <property type="entry name" value="OMPADOMAIN"/>
</dbReference>
<evidence type="ECO:0000256" key="1">
    <source>
        <dbReference type="ARBA" id="ARBA00022618"/>
    </source>
</evidence>
<feature type="compositionally biased region" description="Polar residues" evidence="9">
    <location>
        <begin position="47"/>
        <end position="65"/>
    </location>
</feature>
<comment type="function">
    <text evidence="8">Part of the Tol-Pal system, which plays a role in outer membrane invagination during cell division and is important for maintaining outer membrane integrity.</text>
</comment>
<organism evidence="11 12">
    <name type="scientific">Novimethylophilus kurashikiensis</name>
    <dbReference type="NCBI Taxonomy" id="1825523"/>
    <lineage>
        <taxon>Bacteria</taxon>
        <taxon>Pseudomonadati</taxon>
        <taxon>Pseudomonadota</taxon>
        <taxon>Betaproteobacteria</taxon>
        <taxon>Nitrosomonadales</taxon>
        <taxon>Methylophilaceae</taxon>
        <taxon>Novimethylophilus</taxon>
    </lineage>
</organism>
<keyword evidence="4 8" id="KW-0564">Palmitate</keyword>
<evidence type="ECO:0000313" key="12">
    <source>
        <dbReference type="Proteomes" id="UP000245081"/>
    </source>
</evidence>
<dbReference type="NCBIfam" id="TIGR02802">
    <property type="entry name" value="Pal_lipo"/>
    <property type="match status" value="1"/>
</dbReference>
<keyword evidence="12" id="KW-1185">Reference proteome</keyword>
<reference evidence="11 12" key="1">
    <citation type="journal article" date="2018" name="Environ. Microbiol.">
        <title>Isolation and genomic characterization of Novimethylophilus kurashikiensis gen. nov. sp. nov., a new lanthanide-dependent methylotrophic species of Methylophilaceae.</title>
        <authorList>
            <person name="Lv H."/>
            <person name="Sahin N."/>
            <person name="Tani A."/>
        </authorList>
    </citation>
    <scope>NUCLEOTIDE SEQUENCE [LARGE SCALE GENOMIC DNA]</scope>
    <source>
        <strain evidence="11 12">La2-4</strain>
    </source>
</reference>
<dbReference type="Proteomes" id="UP000245081">
    <property type="component" value="Unassembled WGS sequence"/>
</dbReference>
<dbReference type="RefSeq" id="WP_109015111.1">
    <property type="nucleotide sequence ID" value="NZ_BDOQ01000004.1"/>
</dbReference>
<sequence>MNKQLIGSVLLAALLVACSSKQVKEEPKAAVEEKSPAVTAKAPEAAQPQTSTAQTSAANDQNVSLNPLKDPNNILSKRSIYFDFDKDEVKAEFRPLVEAHAKYLVAHPDAKVALQGNADDRGSREYNLALGQRRSVAVKKAMNVLGVNDKQIETVSYGEEKPRCSDKTEACWAENRRVDVIYSGEE</sequence>
<gene>
    <name evidence="8 11" type="primary">pal</name>
    <name evidence="11" type="ORF">NMK_1449</name>
</gene>
<dbReference type="Gene3D" id="3.30.1330.60">
    <property type="entry name" value="OmpA-like domain"/>
    <property type="match status" value="1"/>
</dbReference>
<evidence type="ECO:0000256" key="2">
    <source>
        <dbReference type="ARBA" id="ARBA00022729"/>
    </source>
</evidence>
<feature type="region of interest" description="Disordered" evidence="9">
    <location>
        <begin position="24"/>
        <end position="70"/>
    </location>
</feature>
<comment type="similarity">
    <text evidence="8">Belongs to the Pal lipoprotein family.</text>
</comment>
<dbReference type="InterPro" id="IPR036737">
    <property type="entry name" value="OmpA-like_sf"/>
</dbReference>
<dbReference type="InterPro" id="IPR014169">
    <property type="entry name" value="Pal_lipo_C"/>
</dbReference>
<evidence type="ECO:0000256" key="6">
    <source>
        <dbReference type="ARBA" id="ARBA00023288"/>
    </source>
</evidence>
<keyword evidence="7 8" id="KW-0131">Cell cycle</keyword>
<proteinExistence type="inferred from homology"/>
<dbReference type="InterPro" id="IPR006664">
    <property type="entry name" value="OMP_bac"/>
</dbReference>
<evidence type="ECO:0000259" key="10">
    <source>
        <dbReference type="PROSITE" id="PS51123"/>
    </source>
</evidence>
<dbReference type="CDD" id="cd07185">
    <property type="entry name" value="OmpA_C-like"/>
    <property type="match status" value="1"/>
</dbReference>
<feature type="domain" description="OmpA-like" evidence="10">
    <location>
        <begin position="69"/>
        <end position="186"/>
    </location>
</feature>
<dbReference type="PANTHER" id="PTHR30329:SF21">
    <property type="entry name" value="LIPOPROTEIN YIAD-RELATED"/>
    <property type="match status" value="1"/>
</dbReference>
<evidence type="ECO:0000256" key="8">
    <source>
        <dbReference type="HAMAP-Rule" id="MF_02204"/>
    </source>
</evidence>
<dbReference type="PANTHER" id="PTHR30329">
    <property type="entry name" value="STATOR ELEMENT OF FLAGELLAR MOTOR COMPLEX"/>
    <property type="match status" value="1"/>
</dbReference>
<dbReference type="OrthoDB" id="9809164at2"/>
<dbReference type="InterPro" id="IPR039001">
    <property type="entry name" value="Pal"/>
</dbReference>
<dbReference type="InterPro" id="IPR050330">
    <property type="entry name" value="Bact_OuterMem_StrucFunc"/>
</dbReference>
<dbReference type="GO" id="GO:0009279">
    <property type="term" value="C:cell outer membrane"/>
    <property type="evidence" value="ECO:0007669"/>
    <property type="project" value="UniProtKB-SubCell"/>
</dbReference>
<evidence type="ECO:0000256" key="3">
    <source>
        <dbReference type="ARBA" id="ARBA00023136"/>
    </source>
</evidence>
<dbReference type="GO" id="GO:0051301">
    <property type="term" value="P:cell division"/>
    <property type="evidence" value="ECO:0007669"/>
    <property type="project" value="UniProtKB-UniRule"/>
</dbReference>
<comment type="caution">
    <text evidence="11">The sequence shown here is derived from an EMBL/GenBank/DDBJ whole genome shotgun (WGS) entry which is preliminary data.</text>
</comment>
<dbReference type="InterPro" id="IPR006665">
    <property type="entry name" value="OmpA-like"/>
</dbReference>
<keyword evidence="1 8" id="KW-0132">Cell division</keyword>
<dbReference type="EMBL" id="BDOQ01000004">
    <property type="protein sequence ID" value="GBG13897.1"/>
    <property type="molecule type" value="Genomic_DNA"/>
</dbReference>
<keyword evidence="3 8" id="KW-0472">Membrane</keyword>
<evidence type="ECO:0000256" key="9">
    <source>
        <dbReference type="SAM" id="MobiDB-lite"/>
    </source>
</evidence>
<comment type="subunit">
    <text evidence="8">The Tol-Pal system is composed of five core proteins: the inner membrane proteins TolA, TolQ and TolR, the periplasmic protein TolB and the outer membrane protein Pal. They form a network linking the inner and outer membranes and the peptidoglycan layer.</text>
</comment>
<evidence type="ECO:0000256" key="7">
    <source>
        <dbReference type="ARBA" id="ARBA00023306"/>
    </source>
</evidence>
<evidence type="ECO:0000313" key="11">
    <source>
        <dbReference type="EMBL" id="GBG13897.1"/>
    </source>
</evidence>
<keyword evidence="5 8" id="KW-0998">Cell outer membrane</keyword>
<dbReference type="Pfam" id="PF00691">
    <property type="entry name" value="OmpA"/>
    <property type="match status" value="1"/>
</dbReference>
<comment type="subcellular location">
    <subcellularLocation>
        <location evidence="8">Cell outer membrane</location>
        <topology evidence="8">Lipid-anchor</topology>
    </subcellularLocation>
</comment>
<evidence type="ECO:0000256" key="5">
    <source>
        <dbReference type="ARBA" id="ARBA00023237"/>
    </source>
</evidence>
<feature type="compositionally biased region" description="Basic and acidic residues" evidence="9">
    <location>
        <begin position="24"/>
        <end position="35"/>
    </location>
</feature>
<dbReference type="PROSITE" id="PS51257">
    <property type="entry name" value="PROKAR_LIPOPROTEIN"/>
    <property type="match status" value="1"/>
</dbReference>
<name>A0A2R5F6Q7_9PROT</name>
<keyword evidence="6 8" id="KW-0449">Lipoprotein</keyword>
<dbReference type="SUPFAM" id="SSF103088">
    <property type="entry name" value="OmpA-like"/>
    <property type="match status" value="1"/>
</dbReference>